<proteinExistence type="inferred from homology"/>
<evidence type="ECO:0000259" key="14">
    <source>
        <dbReference type="PROSITE" id="PS50805"/>
    </source>
</evidence>
<feature type="domain" description="C2H2-type" evidence="13">
    <location>
        <begin position="277"/>
        <end position="304"/>
    </location>
</feature>
<dbReference type="FunFam" id="3.30.160.60:FF:001498">
    <property type="entry name" value="Zinc finger protein 404"/>
    <property type="match status" value="1"/>
</dbReference>
<feature type="domain" description="C2H2-type" evidence="13">
    <location>
        <begin position="445"/>
        <end position="472"/>
    </location>
</feature>
<feature type="domain" description="C2H2-type" evidence="13">
    <location>
        <begin position="417"/>
        <end position="444"/>
    </location>
</feature>
<feature type="domain" description="C2H2-type" evidence="13">
    <location>
        <begin position="305"/>
        <end position="332"/>
    </location>
</feature>
<dbReference type="InterPro" id="IPR013087">
    <property type="entry name" value="Znf_C2H2_type"/>
</dbReference>
<dbReference type="FunFam" id="3.30.160.60:FF:000650">
    <property type="entry name" value="Zinc finger protein 197"/>
    <property type="match status" value="1"/>
</dbReference>
<dbReference type="SMART" id="SM00355">
    <property type="entry name" value="ZnF_C2H2"/>
    <property type="match status" value="8"/>
</dbReference>
<dbReference type="PANTHER" id="PTHR24393:SF143">
    <property type="entry name" value="ENDOTHELIAL ZINC FINGER PROTEIN INDUCED BY TUMOR NECROSIS FACTOR ALPHA"/>
    <property type="match status" value="1"/>
</dbReference>
<dbReference type="GO" id="GO:0008270">
    <property type="term" value="F:zinc ion binding"/>
    <property type="evidence" value="ECO:0007669"/>
    <property type="project" value="UniProtKB-KW"/>
</dbReference>
<evidence type="ECO:0000256" key="7">
    <source>
        <dbReference type="ARBA" id="ARBA00022833"/>
    </source>
</evidence>
<dbReference type="GO" id="GO:0000978">
    <property type="term" value="F:RNA polymerase II cis-regulatory region sequence-specific DNA binding"/>
    <property type="evidence" value="ECO:0007669"/>
    <property type="project" value="TreeGrafter"/>
</dbReference>
<comment type="similarity">
    <text evidence="3">Belongs to the krueppel C2H2-type zinc-finger protein family.</text>
</comment>
<dbReference type="FunFam" id="3.30.160.60:FF:001146">
    <property type="entry name" value="Zinc finger protein 555"/>
    <property type="match status" value="1"/>
</dbReference>
<keyword evidence="10" id="KW-0804">Transcription</keyword>
<dbReference type="InterPro" id="IPR036051">
    <property type="entry name" value="KRAB_dom_sf"/>
</dbReference>
<dbReference type="FunFam" id="3.30.160.60:FF:002179">
    <property type="entry name" value="Zinc finger protein 961"/>
    <property type="match status" value="1"/>
</dbReference>
<dbReference type="SUPFAM" id="SSF57667">
    <property type="entry name" value="beta-beta-alpha zinc fingers"/>
    <property type="match status" value="5"/>
</dbReference>
<evidence type="ECO:0000256" key="9">
    <source>
        <dbReference type="ARBA" id="ARBA00023125"/>
    </source>
</evidence>
<keyword evidence="11" id="KW-0539">Nucleus</keyword>
<protein>
    <submittedName>
        <fullName evidence="16">Zinc finger protein 77-like isoform X1</fullName>
    </submittedName>
    <submittedName>
        <fullName evidence="17">Zinc finger protein 77-like isoform X2</fullName>
    </submittedName>
</protein>
<evidence type="ECO:0000256" key="2">
    <source>
        <dbReference type="ARBA" id="ARBA00004123"/>
    </source>
</evidence>
<feature type="domain" description="KRAB" evidence="14">
    <location>
        <begin position="4"/>
        <end position="75"/>
    </location>
</feature>
<dbReference type="GeneID" id="102514885"/>
<evidence type="ECO:0000256" key="10">
    <source>
        <dbReference type="ARBA" id="ARBA00023163"/>
    </source>
</evidence>
<dbReference type="PROSITE" id="PS50157">
    <property type="entry name" value="ZINC_FINGER_C2H2_2"/>
    <property type="match status" value="8"/>
</dbReference>
<dbReference type="Gene3D" id="6.10.140.140">
    <property type="match status" value="1"/>
</dbReference>
<dbReference type="RefSeq" id="XP_032321907.1">
    <property type="nucleotide sequence ID" value="XM_032466016.1"/>
</dbReference>
<dbReference type="KEGG" id="cfr:102514885"/>
<feature type="domain" description="C2H2-type" evidence="13">
    <location>
        <begin position="333"/>
        <end position="360"/>
    </location>
</feature>
<feature type="domain" description="C2H2-type" evidence="13">
    <location>
        <begin position="389"/>
        <end position="416"/>
    </location>
</feature>
<evidence type="ECO:0000256" key="11">
    <source>
        <dbReference type="ARBA" id="ARBA00023242"/>
    </source>
</evidence>
<accession>A0A8B8RVB6</accession>
<dbReference type="AlphaFoldDB" id="A0A8B8RVB6"/>
<comment type="subcellular location">
    <subcellularLocation>
        <location evidence="2">Nucleus</location>
    </subcellularLocation>
</comment>
<dbReference type="GO" id="GO:0001228">
    <property type="term" value="F:DNA-binding transcription activator activity, RNA polymerase II-specific"/>
    <property type="evidence" value="ECO:0007669"/>
    <property type="project" value="TreeGrafter"/>
</dbReference>
<keyword evidence="15" id="KW-1185">Reference proteome</keyword>
<evidence type="ECO:0000256" key="6">
    <source>
        <dbReference type="ARBA" id="ARBA00022771"/>
    </source>
</evidence>
<dbReference type="InterPro" id="IPR036236">
    <property type="entry name" value="Znf_C2H2_sf"/>
</dbReference>
<sequence length="484" mass="55108">MDPVDFEDVAVNFTAEEWALLDPAQRRLYRDVMLETFRNLASVGSHSQGRAGALSPEQGALEGELCGEGKIVGFTRNLSRPVLGESWAFHSMGHHHRTQDGRLRNHWVESLCGGKEGHQCRETLNQILNLTVHEGYQTGIQPYKRTKCGEAFMDCSFQKNQLRSHPGHRLCPCEERGQVCICVSCLCAPRGADIVEKPYKCQDAGRVSKRYVKSHGSEQPSEPKKAGKAVICPSSFQGREKGRYGQKIHVCEVCGKSFSYYCQLARHVRTHTGEKPYGCRECGKAFTRVSHFREHVRMHTGEKPYECKQCGKAFSWCTYLREHMRTHSGEKPYECQQCGRAFPYLKSLQGHARVHTGEKPYVCKECGRSYSCPKYFRKHVKTHSGVKPYECTECGKAFITSSSLREHMKTHSEEKPYQCQQCGKAFRYPRSLQGHMVTHSEEKPYECQQCAKAYRCLISLQRHMKTHPGGNSDDRDCGRDFLSP</sequence>
<feature type="domain" description="C2H2-type" evidence="13">
    <location>
        <begin position="361"/>
        <end position="388"/>
    </location>
</feature>
<dbReference type="InterPro" id="IPR001909">
    <property type="entry name" value="KRAB"/>
</dbReference>
<name>A0A8B8RVB6_CAMFR</name>
<dbReference type="PROSITE" id="PS50805">
    <property type="entry name" value="KRAB"/>
    <property type="match status" value="1"/>
</dbReference>
<evidence type="ECO:0000256" key="3">
    <source>
        <dbReference type="ARBA" id="ARBA00006991"/>
    </source>
</evidence>
<dbReference type="Pfam" id="PF01352">
    <property type="entry name" value="KRAB"/>
    <property type="match status" value="1"/>
</dbReference>
<dbReference type="Pfam" id="PF00096">
    <property type="entry name" value="zf-C2H2"/>
    <property type="match status" value="5"/>
</dbReference>
<evidence type="ECO:0000256" key="12">
    <source>
        <dbReference type="PROSITE-ProRule" id="PRU00042"/>
    </source>
</evidence>
<evidence type="ECO:0000313" key="17">
    <source>
        <dbReference type="RefSeq" id="XP_032321907.1"/>
    </source>
</evidence>
<dbReference type="RefSeq" id="XP_032321906.1">
    <property type="nucleotide sequence ID" value="XM_032466015.1"/>
</dbReference>
<dbReference type="Proteomes" id="UP000694856">
    <property type="component" value="Chromosome 22"/>
</dbReference>
<dbReference type="FunFam" id="3.30.160.60:FF:002254">
    <property type="entry name" value="Zinc finger protein 540"/>
    <property type="match status" value="2"/>
</dbReference>
<dbReference type="FunFam" id="3.30.160.60:FF:000156">
    <property type="entry name" value="Zinc finger protein 568"/>
    <property type="match status" value="1"/>
</dbReference>
<evidence type="ECO:0000313" key="15">
    <source>
        <dbReference type="Proteomes" id="UP000694856"/>
    </source>
</evidence>
<dbReference type="CDD" id="cd07765">
    <property type="entry name" value="KRAB_A-box"/>
    <property type="match status" value="1"/>
</dbReference>
<evidence type="ECO:0000256" key="4">
    <source>
        <dbReference type="ARBA" id="ARBA00022723"/>
    </source>
</evidence>
<dbReference type="FunFam" id="3.30.160.60:FF:001203">
    <property type="entry name" value="zinc finger protein 668"/>
    <property type="match status" value="1"/>
</dbReference>
<dbReference type="PANTHER" id="PTHR24393">
    <property type="entry name" value="ZINC FINGER PROTEIN"/>
    <property type="match status" value="1"/>
</dbReference>
<evidence type="ECO:0000256" key="8">
    <source>
        <dbReference type="ARBA" id="ARBA00023015"/>
    </source>
</evidence>
<comment type="function">
    <text evidence="1">May be involved in transcriptional regulation.</text>
</comment>
<organism evidence="15 16">
    <name type="scientific">Camelus ferus</name>
    <name type="common">Wild bactrian camel</name>
    <name type="synonym">Camelus bactrianus ferus</name>
    <dbReference type="NCBI Taxonomy" id="419612"/>
    <lineage>
        <taxon>Eukaryota</taxon>
        <taxon>Metazoa</taxon>
        <taxon>Chordata</taxon>
        <taxon>Craniata</taxon>
        <taxon>Vertebrata</taxon>
        <taxon>Euteleostomi</taxon>
        <taxon>Mammalia</taxon>
        <taxon>Eutheria</taxon>
        <taxon>Laurasiatheria</taxon>
        <taxon>Artiodactyla</taxon>
        <taxon>Tylopoda</taxon>
        <taxon>Camelidae</taxon>
        <taxon>Camelus</taxon>
    </lineage>
</organism>
<dbReference type="SMART" id="SM00349">
    <property type="entry name" value="KRAB"/>
    <property type="match status" value="1"/>
</dbReference>
<evidence type="ECO:0000313" key="16">
    <source>
        <dbReference type="RefSeq" id="XP_032321906.1"/>
    </source>
</evidence>
<keyword evidence="7" id="KW-0862">Zinc</keyword>
<evidence type="ECO:0000256" key="1">
    <source>
        <dbReference type="ARBA" id="ARBA00003767"/>
    </source>
</evidence>
<dbReference type="SUPFAM" id="SSF109640">
    <property type="entry name" value="KRAB domain (Kruppel-associated box)"/>
    <property type="match status" value="1"/>
</dbReference>
<dbReference type="Gene3D" id="3.30.160.60">
    <property type="entry name" value="Classic Zinc Finger"/>
    <property type="match status" value="8"/>
</dbReference>
<evidence type="ECO:0000259" key="13">
    <source>
        <dbReference type="PROSITE" id="PS50157"/>
    </source>
</evidence>
<feature type="domain" description="C2H2-type" evidence="13">
    <location>
        <begin position="249"/>
        <end position="276"/>
    </location>
</feature>
<gene>
    <name evidence="16 17" type="primary">LOC102514885</name>
</gene>
<reference evidence="16 17" key="1">
    <citation type="submission" date="2025-04" db="UniProtKB">
        <authorList>
            <consortium name="RefSeq"/>
        </authorList>
    </citation>
    <scope>IDENTIFICATION</scope>
    <source>
        <tissue evidence="16 17">Ear skin</tissue>
    </source>
</reference>
<keyword evidence="6 12" id="KW-0863">Zinc-finger</keyword>
<keyword evidence="4" id="KW-0479">Metal-binding</keyword>
<dbReference type="Pfam" id="PF13912">
    <property type="entry name" value="zf-C2H2_6"/>
    <property type="match status" value="2"/>
</dbReference>
<dbReference type="GO" id="GO:0005634">
    <property type="term" value="C:nucleus"/>
    <property type="evidence" value="ECO:0007669"/>
    <property type="project" value="UniProtKB-SubCell"/>
</dbReference>
<keyword evidence="5" id="KW-0677">Repeat</keyword>
<keyword evidence="9" id="KW-0238">DNA-binding</keyword>
<dbReference type="PROSITE" id="PS00028">
    <property type="entry name" value="ZINC_FINGER_C2H2_1"/>
    <property type="match status" value="8"/>
</dbReference>
<evidence type="ECO:0000256" key="5">
    <source>
        <dbReference type="ARBA" id="ARBA00022737"/>
    </source>
</evidence>
<keyword evidence="8" id="KW-0805">Transcription regulation</keyword>